<protein>
    <recommendedName>
        <fullName evidence="5">DUF4251 domain-containing protein</fullName>
    </recommendedName>
</protein>
<keyword evidence="4" id="KW-1185">Reference proteome</keyword>
<evidence type="ECO:0000313" key="4">
    <source>
        <dbReference type="Proteomes" id="UP000597617"/>
    </source>
</evidence>
<dbReference type="Proteomes" id="UP000597617">
    <property type="component" value="Unassembled WGS sequence"/>
</dbReference>
<evidence type="ECO:0000313" key="3">
    <source>
        <dbReference type="EMBL" id="MBF9238266.1"/>
    </source>
</evidence>
<feature type="compositionally biased region" description="Low complexity" evidence="1">
    <location>
        <begin position="70"/>
        <end position="83"/>
    </location>
</feature>
<name>A0ABS0IIU9_9BACT</name>
<sequence length="176" mass="18964">MFPLLASALLVGSAARAQAPAAEVQALTTRLNQLMRNSGAENNGMAFVSLANCGLKQTVRKYRTPDDRNSGNISVSSSKKGSSWGLKTDDKVQFELNLALEWSEVGSVSYAPKTNEKGGGRYYDVTIRRRAKTNGEEASGIADTISLALHTDNEKEVASLVKKLDAVRRQCSGRQG</sequence>
<keyword evidence="2" id="KW-0732">Signal</keyword>
<accession>A0ABS0IIU9</accession>
<comment type="caution">
    <text evidence="3">The sequence shown here is derived from an EMBL/GenBank/DDBJ whole genome shotgun (WGS) entry which is preliminary data.</text>
</comment>
<gene>
    <name evidence="3" type="ORF">I2I05_12750</name>
</gene>
<evidence type="ECO:0000256" key="2">
    <source>
        <dbReference type="SAM" id="SignalP"/>
    </source>
</evidence>
<organism evidence="3 4">
    <name type="scientific">Hymenobacter jeongseonensis</name>
    <dbReference type="NCBI Taxonomy" id="2791027"/>
    <lineage>
        <taxon>Bacteria</taxon>
        <taxon>Pseudomonadati</taxon>
        <taxon>Bacteroidota</taxon>
        <taxon>Cytophagia</taxon>
        <taxon>Cytophagales</taxon>
        <taxon>Hymenobacteraceae</taxon>
        <taxon>Hymenobacter</taxon>
    </lineage>
</organism>
<feature type="signal peptide" evidence="2">
    <location>
        <begin position="1"/>
        <end position="21"/>
    </location>
</feature>
<dbReference type="EMBL" id="JADQDQ010000005">
    <property type="protein sequence ID" value="MBF9238266.1"/>
    <property type="molecule type" value="Genomic_DNA"/>
</dbReference>
<dbReference type="RefSeq" id="WP_196282637.1">
    <property type="nucleotide sequence ID" value="NZ_JADQDQ010000005.1"/>
</dbReference>
<feature type="chain" id="PRO_5046149213" description="DUF4251 domain-containing protein" evidence="2">
    <location>
        <begin position="22"/>
        <end position="176"/>
    </location>
</feature>
<reference evidence="3 4" key="1">
    <citation type="submission" date="2020-11" db="EMBL/GenBank/DDBJ databases">
        <authorList>
            <person name="Kim M.K."/>
        </authorList>
    </citation>
    <scope>NUCLEOTIDE SEQUENCE [LARGE SCALE GENOMIC DNA]</scope>
    <source>
        <strain evidence="3 4">BT683</strain>
    </source>
</reference>
<proteinExistence type="predicted"/>
<evidence type="ECO:0008006" key="5">
    <source>
        <dbReference type="Google" id="ProtNLM"/>
    </source>
</evidence>
<feature type="region of interest" description="Disordered" evidence="1">
    <location>
        <begin position="63"/>
        <end position="83"/>
    </location>
</feature>
<evidence type="ECO:0000256" key="1">
    <source>
        <dbReference type="SAM" id="MobiDB-lite"/>
    </source>
</evidence>